<proteinExistence type="inferred from homology"/>
<dbReference type="Pfam" id="PF07065">
    <property type="entry name" value="D123"/>
    <property type="match status" value="1"/>
</dbReference>
<keyword evidence="3" id="KW-1185">Reference proteome</keyword>
<accession>A0ABR2HMW8</accession>
<evidence type="ECO:0008006" key="4">
    <source>
        <dbReference type="Google" id="ProtNLM"/>
    </source>
</evidence>
<dbReference type="EMBL" id="JAPFFF010000026">
    <property type="protein sequence ID" value="KAK8849273.1"/>
    <property type="molecule type" value="Genomic_DNA"/>
</dbReference>
<comment type="caution">
    <text evidence="2">The sequence shown here is derived from an EMBL/GenBank/DDBJ whole genome shotgun (WGS) entry which is preliminary data.</text>
</comment>
<dbReference type="InterPro" id="IPR009772">
    <property type="entry name" value="CDC123"/>
</dbReference>
<organism evidence="2 3">
    <name type="scientific">Tritrichomonas musculus</name>
    <dbReference type="NCBI Taxonomy" id="1915356"/>
    <lineage>
        <taxon>Eukaryota</taxon>
        <taxon>Metamonada</taxon>
        <taxon>Parabasalia</taxon>
        <taxon>Tritrichomonadida</taxon>
        <taxon>Tritrichomonadidae</taxon>
        <taxon>Tritrichomonas</taxon>
    </lineage>
</organism>
<name>A0ABR2HMW8_9EUKA</name>
<protein>
    <recommendedName>
        <fullName evidence="4">Cell division cycle protein 123</fullName>
    </recommendedName>
</protein>
<comment type="similarity">
    <text evidence="1">Belongs to the CDC123 family.</text>
</comment>
<sequence length="373" mass="44723">MSTNSFVFPKFSKQNYYVESWYPVLADLTFKSWIFRFTQEEGDLLHRIVFDTIHNKPIIKKDQESLNHFISKVSNFFEKVKNESPPNSGFFLRLGSRSLKDAVFYSETSLKRVTNLLYEKYLNEYKSLNLVTKDEKIKWVNQKSQMKDYFYMTECHVKALKCNSIPDMFDLFFHSERIMIDLFRENKYQSPMFSLNFRLWDDRLTYQMEFRGFIYHHKFCALTQYDNCLYFKHVYENKEKILHSITDLYENKVRPRMEANCPMIEGNYVIDFGVIFNGTNVVDVIVIELNNFQMTTGASLFDWNKDIEILIGKKDFEFRLIKENKFSENDYDNLLGPELIMLKNQVKAQIINDNKTFSEKYFKWIKKVVPEKA</sequence>
<dbReference type="Proteomes" id="UP001470230">
    <property type="component" value="Unassembled WGS sequence"/>
</dbReference>
<evidence type="ECO:0000313" key="3">
    <source>
        <dbReference type="Proteomes" id="UP001470230"/>
    </source>
</evidence>
<evidence type="ECO:0000313" key="2">
    <source>
        <dbReference type="EMBL" id="KAK8849273.1"/>
    </source>
</evidence>
<dbReference type="PANTHER" id="PTHR15323">
    <property type="entry name" value="D123 PROTEIN"/>
    <property type="match status" value="1"/>
</dbReference>
<reference evidence="2 3" key="1">
    <citation type="submission" date="2024-04" db="EMBL/GenBank/DDBJ databases">
        <title>Tritrichomonas musculus Genome.</title>
        <authorList>
            <person name="Alves-Ferreira E."/>
            <person name="Grigg M."/>
            <person name="Lorenzi H."/>
            <person name="Galac M."/>
        </authorList>
    </citation>
    <scope>NUCLEOTIDE SEQUENCE [LARGE SCALE GENOMIC DNA]</scope>
    <source>
        <strain evidence="2 3">EAF2021</strain>
    </source>
</reference>
<evidence type="ECO:0000256" key="1">
    <source>
        <dbReference type="ARBA" id="ARBA00011047"/>
    </source>
</evidence>
<dbReference type="PANTHER" id="PTHR15323:SF6">
    <property type="entry name" value="CELL DIVISION CYCLE PROTEIN 123 HOMOLOG"/>
    <property type="match status" value="1"/>
</dbReference>
<gene>
    <name evidence="2" type="ORF">M9Y10_018641</name>
</gene>